<evidence type="ECO:0000256" key="1">
    <source>
        <dbReference type="SAM" id="MobiDB-lite"/>
    </source>
</evidence>
<proteinExistence type="predicted"/>
<dbReference type="AlphaFoldDB" id="A0A0F9IZ85"/>
<name>A0A0F9IZ85_9ZZZZ</name>
<reference evidence="2" key="1">
    <citation type="journal article" date="2015" name="Nature">
        <title>Complex archaea that bridge the gap between prokaryotes and eukaryotes.</title>
        <authorList>
            <person name="Spang A."/>
            <person name="Saw J.H."/>
            <person name="Jorgensen S.L."/>
            <person name="Zaremba-Niedzwiedzka K."/>
            <person name="Martijn J."/>
            <person name="Lind A.E."/>
            <person name="van Eijk R."/>
            <person name="Schleper C."/>
            <person name="Guy L."/>
            <person name="Ettema T.J."/>
        </authorList>
    </citation>
    <scope>NUCLEOTIDE SEQUENCE</scope>
</reference>
<evidence type="ECO:0000313" key="2">
    <source>
        <dbReference type="EMBL" id="KKL92307.1"/>
    </source>
</evidence>
<protein>
    <submittedName>
        <fullName evidence="2">Uncharacterized protein</fullName>
    </submittedName>
</protein>
<feature type="region of interest" description="Disordered" evidence="1">
    <location>
        <begin position="77"/>
        <end position="103"/>
    </location>
</feature>
<gene>
    <name evidence="2" type="ORF">LCGC14_1885990</name>
</gene>
<dbReference type="EMBL" id="LAZR01019501">
    <property type="protein sequence ID" value="KKL92307.1"/>
    <property type="molecule type" value="Genomic_DNA"/>
</dbReference>
<comment type="caution">
    <text evidence="2">The sequence shown here is derived from an EMBL/GenBank/DDBJ whole genome shotgun (WGS) entry which is preliminary data.</text>
</comment>
<sequence length="116" mass="12985">MDIIISLIISLADAIDSINPWVRAAFACAMIVMLTAHYCGTKGVTVTDMDTGKPVPSRPHTPHQQLLWEERVAPYRDGVPHPNSPAHHYHTSPKHAYTDINMDDPDWARTLEDELS</sequence>
<accession>A0A0F9IZ85</accession>
<organism evidence="2">
    <name type="scientific">marine sediment metagenome</name>
    <dbReference type="NCBI Taxonomy" id="412755"/>
    <lineage>
        <taxon>unclassified sequences</taxon>
        <taxon>metagenomes</taxon>
        <taxon>ecological metagenomes</taxon>
    </lineage>
</organism>